<reference evidence="1 2" key="1">
    <citation type="journal article" date="2020" name="G3 (Bethesda)">
        <title>Improved Reference Genome for Cyclotella cryptica CCMP332, a Model for Cell Wall Morphogenesis, Salinity Adaptation, and Lipid Production in Diatoms (Bacillariophyta).</title>
        <authorList>
            <person name="Roberts W.R."/>
            <person name="Downey K.M."/>
            <person name="Ruck E.C."/>
            <person name="Traller J.C."/>
            <person name="Alverson A.J."/>
        </authorList>
    </citation>
    <scope>NUCLEOTIDE SEQUENCE [LARGE SCALE GENOMIC DNA]</scope>
    <source>
        <strain evidence="1 2">CCMP332</strain>
    </source>
</reference>
<name>A0ABD3NTJ2_9STRA</name>
<dbReference type="EMBL" id="JABMIG020000405">
    <property type="protein sequence ID" value="KAL3779113.1"/>
    <property type="molecule type" value="Genomic_DNA"/>
</dbReference>
<comment type="caution">
    <text evidence="1">The sequence shown here is derived from an EMBL/GenBank/DDBJ whole genome shotgun (WGS) entry which is preliminary data.</text>
</comment>
<evidence type="ECO:0000313" key="1">
    <source>
        <dbReference type="EMBL" id="KAL3779113.1"/>
    </source>
</evidence>
<organism evidence="1 2">
    <name type="scientific">Cyclotella cryptica</name>
    <dbReference type="NCBI Taxonomy" id="29204"/>
    <lineage>
        <taxon>Eukaryota</taxon>
        <taxon>Sar</taxon>
        <taxon>Stramenopiles</taxon>
        <taxon>Ochrophyta</taxon>
        <taxon>Bacillariophyta</taxon>
        <taxon>Coscinodiscophyceae</taxon>
        <taxon>Thalassiosirophycidae</taxon>
        <taxon>Stephanodiscales</taxon>
        <taxon>Stephanodiscaceae</taxon>
        <taxon>Cyclotella</taxon>
    </lineage>
</organism>
<gene>
    <name evidence="1" type="ORF">HJC23_011816</name>
</gene>
<dbReference type="AlphaFoldDB" id="A0ABD3NTJ2"/>
<proteinExistence type="predicted"/>
<evidence type="ECO:0000313" key="2">
    <source>
        <dbReference type="Proteomes" id="UP001516023"/>
    </source>
</evidence>
<dbReference type="Proteomes" id="UP001516023">
    <property type="component" value="Unassembled WGS sequence"/>
</dbReference>
<keyword evidence="2" id="KW-1185">Reference proteome</keyword>
<protein>
    <submittedName>
        <fullName evidence="1">Uncharacterized protein</fullName>
    </submittedName>
</protein>
<accession>A0ABD3NTJ2</accession>
<sequence>MYINMNRLTNTALIAVFTLRNSVDAWISTSNLHSRSIITHPWQLFSTPDAANPCWQDNYDSDDDCLSTIYSAAFVAEEWIKSMPCGKDVDCLPENLSHPGVMGDSGVEKVDVMEYLNIRRAAPVTKPSDKGTTAP</sequence>